<feature type="domain" description="Glycosyltransferase subfamily 4-like N-terminal" evidence="1">
    <location>
        <begin position="23"/>
        <end position="202"/>
    </location>
</feature>
<gene>
    <name evidence="2" type="ORF">H9X54_011010</name>
</gene>
<dbReference type="Pfam" id="PF13439">
    <property type="entry name" value="Glyco_transf_4"/>
    <property type="match status" value="1"/>
</dbReference>
<dbReference type="RefSeq" id="WP_187657115.1">
    <property type="nucleotide sequence ID" value="NZ_JACSOD020000491.1"/>
</dbReference>
<dbReference type="EMBL" id="JACSOD020000491">
    <property type="protein sequence ID" value="MBM6499823.1"/>
    <property type="molecule type" value="Genomic_DNA"/>
</dbReference>
<dbReference type="InterPro" id="IPR028098">
    <property type="entry name" value="Glyco_trans_4-like_N"/>
</dbReference>
<organism evidence="2 3">
    <name type="scientific">Flavobacterium macrobrachii</name>
    <dbReference type="NCBI Taxonomy" id="591204"/>
    <lineage>
        <taxon>Bacteria</taxon>
        <taxon>Pseudomonadati</taxon>
        <taxon>Bacteroidota</taxon>
        <taxon>Flavobacteriia</taxon>
        <taxon>Flavobacteriales</taxon>
        <taxon>Flavobacteriaceae</taxon>
        <taxon>Flavobacterium</taxon>
    </lineage>
</organism>
<keyword evidence="3" id="KW-1185">Reference proteome</keyword>
<name>A0ABS2CXY0_9FLAO</name>
<evidence type="ECO:0000259" key="1">
    <source>
        <dbReference type="Pfam" id="PF13439"/>
    </source>
</evidence>
<dbReference type="Proteomes" id="UP000759529">
    <property type="component" value="Unassembled WGS sequence"/>
</dbReference>
<evidence type="ECO:0000313" key="3">
    <source>
        <dbReference type="Proteomes" id="UP000759529"/>
    </source>
</evidence>
<comment type="caution">
    <text evidence="2">The sequence shown here is derived from an EMBL/GenBank/DDBJ whole genome shotgun (WGS) entry which is preliminary data.</text>
</comment>
<sequence>MSKKILLVSNGFYPENSPRSFRATELAKELVRQGNQVTVVTHPRQGVETFCQQHGIKFKSLGNLTWAEPTIKGSGVVRLFWRIIVRMSLLLFEYPKIQLVFLVKKALKNETGYDALISIAVPYPIHWGVARIWSKKIAKVWIADCGDPYMGQENDTFKPAFYFKWVEKWFCKKADYLTVPTEKSINGYYPEFHSKIKVIPQGFRFEDVQLFTGEKDNSKIVFGYAGMFIPGRRDPSEFLEFINTVESDKPFEFHIYTTTPQFVQPYIKNNGRVILKELVPRDKLLFELSKMDFMVNFENVGNTQTPSKLIDYLIIEKPVLSIKYGDLNKQAVHQFLKADYTQKMLLPDRELYRIENVASKFTALIP</sequence>
<proteinExistence type="predicted"/>
<evidence type="ECO:0000313" key="2">
    <source>
        <dbReference type="EMBL" id="MBM6499823.1"/>
    </source>
</evidence>
<protein>
    <submittedName>
        <fullName evidence="2">Glycosyltransferase</fullName>
    </submittedName>
</protein>
<reference evidence="2 3" key="1">
    <citation type="submission" date="2021-02" db="EMBL/GenBank/DDBJ databases">
        <authorList>
            <person name="Jung H.S."/>
            <person name="Chun B.H."/>
            <person name="Jeon C.O."/>
        </authorList>
    </citation>
    <scope>NUCLEOTIDE SEQUENCE [LARGE SCALE GENOMIC DNA]</scope>
    <source>
        <strain evidence="2 3">LMG 25203</strain>
    </source>
</reference>
<dbReference type="SUPFAM" id="SSF53756">
    <property type="entry name" value="UDP-Glycosyltransferase/glycogen phosphorylase"/>
    <property type="match status" value="1"/>
</dbReference>
<accession>A0ABS2CXY0</accession>
<dbReference type="Gene3D" id="3.40.50.2000">
    <property type="entry name" value="Glycogen Phosphorylase B"/>
    <property type="match status" value="1"/>
</dbReference>